<keyword evidence="2" id="KW-1185">Reference proteome</keyword>
<proteinExistence type="predicted"/>
<evidence type="ECO:0000313" key="1">
    <source>
        <dbReference type="EMBL" id="EYC32707.1"/>
    </source>
</evidence>
<dbReference type="AlphaFoldDB" id="A0A016W0A3"/>
<name>A0A016W0A3_9BILA</name>
<dbReference type="EMBL" id="JARK01001338">
    <property type="protein sequence ID" value="EYC32707.1"/>
    <property type="molecule type" value="Genomic_DNA"/>
</dbReference>
<gene>
    <name evidence="1" type="primary">Acey_s0002.g1055</name>
    <name evidence="1" type="ORF">Y032_0002g1055</name>
</gene>
<organism evidence="1 2">
    <name type="scientific">Ancylostoma ceylanicum</name>
    <dbReference type="NCBI Taxonomy" id="53326"/>
    <lineage>
        <taxon>Eukaryota</taxon>
        <taxon>Metazoa</taxon>
        <taxon>Ecdysozoa</taxon>
        <taxon>Nematoda</taxon>
        <taxon>Chromadorea</taxon>
        <taxon>Rhabditida</taxon>
        <taxon>Rhabditina</taxon>
        <taxon>Rhabditomorpha</taxon>
        <taxon>Strongyloidea</taxon>
        <taxon>Ancylostomatidae</taxon>
        <taxon>Ancylostomatinae</taxon>
        <taxon>Ancylostoma</taxon>
    </lineage>
</organism>
<protein>
    <submittedName>
        <fullName evidence="1">Uncharacterized protein</fullName>
    </submittedName>
</protein>
<comment type="caution">
    <text evidence="1">The sequence shown here is derived from an EMBL/GenBank/DDBJ whole genome shotgun (WGS) entry which is preliminary data.</text>
</comment>
<reference evidence="2" key="1">
    <citation type="journal article" date="2015" name="Nat. Genet.">
        <title>The genome and transcriptome of the zoonotic hookworm Ancylostoma ceylanicum identify infection-specific gene families.</title>
        <authorList>
            <person name="Schwarz E.M."/>
            <person name="Hu Y."/>
            <person name="Antoshechkin I."/>
            <person name="Miller M.M."/>
            <person name="Sternberg P.W."/>
            <person name="Aroian R.V."/>
        </authorList>
    </citation>
    <scope>NUCLEOTIDE SEQUENCE</scope>
    <source>
        <strain evidence="2">HY135</strain>
    </source>
</reference>
<accession>A0A016W0A3</accession>
<evidence type="ECO:0000313" key="2">
    <source>
        <dbReference type="Proteomes" id="UP000024635"/>
    </source>
</evidence>
<sequence>MHSLTAPALSTSCWQLQPNAADCKQRRLHRNVYCSAPSVQLYARRGDDGMAAAVHFHIALAVKQFYGFPSASPIFSQHAHICTCDIRIIYDLCLPRSFQGEEFFRGLVQDASLRLPEGGDAGGCDACAPAAKGGSARECGRDLLDRWIFENVTAL</sequence>
<dbReference type="Proteomes" id="UP000024635">
    <property type="component" value="Unassembled WGS sequence"/>
</dbReference>